<feature type="region of interest" description="Disordered" evidence="1">
    <location>
        <begin position="264"/>
        <end position="291"/>
    </location>
</feature>
<feature type="region of interest" description="Disordered" evidence="1">
    <location>
        <begin position="306"/>
        <end position="326"/>
    </location>
</feature>
<feature type="compositionally biased region" description="Basic and acidic residues" evidence="1">
    <location>
        <begin position="696"/>
        <end position="706"/>
    </location>
</feature>
<feature type="compositionally biased region" description="Basic and acidic residues" evidence="1">
    <location>
        <begin position="989"/>
        <end position="999"/>
    </location>
</feature>
<feature type="compositionally biased region" description="Acidic residues" evidence="1">
    <location>
        <begin position="798"/>
        <end position="819"/>
    </location>
</feature>
<feature type="region of interest" description="Disordered" evidence="1">
    <location>
        <begin position="1421"/>
        <end position="1494"/>
    </location>
</feature>
<feature type="compositionally biased region" description="Basic and acidic residues" evidence="1">
    <location>
        <begin position="663"/>
        <end position="673"/>
    </location>
</feature>
<dbReference type="Gene3D" id="2.40.50.140">
    <property type="entry name" value="Nucleic acid-binding proteins"/>
    <property type="match status" value="1"/>
</dbReference>
<feature type="compositionally biased region" description="Basic and acidic residues" evidence="1">
    <location>
        <begin position="590"/>
        <end position="604"/>
    </location>
</feature>
<feature type="region of interest" description="Disordered" evidence="1">
    <location>
        <begin position="492"/>
        <end position="1078"/>
    </location>
</feature>
<evidence type="ECO:0000256" key="1">
    <source>
        <dbReference type="SAM" id="MobiDB-lite"/>
    </source>
</evidence>
<feature type="compositionally biased region" description="Basic and acidic residues" evidence="1">
    <location>
        <begin position="753"/>
        <end position="763"/>
    </location>
</feature>
<comment type="caution">
    <text evidence="3">The sequence shown here is derived from an EMBL/GenBank/DDBJ whole genome shotgun (WGS) entry which is preliminary data.</text>
</comment>
<feature type="compositionally biased region" description="Basic and acidic residues" evidence="1">
    <location>
        <begin position="625"/>
        <end position="653"/>
    </location>
</feature>
<dbReference type="GO" id="GO:0000781">
    <property type="term" value="C:chromosome, telomeric region"/>
    <property type="evidence" value="ECO:0007669"/>
    <property type="project" value="InterPro"/>
</dbReference>
<feature type="compositionally biased region" description="Basic and acidic residues" evidence="1">
    <location>
        <begin position="1459"/>
        <end position="1468"/>
    </location>
</feature>
<feature type="compositionally biased region" description="Polar residues" evidence="1">
    <location>
        <begin position="1430"/>
        <end position="1442"/>
    </location>
</feature>
<name>A0A9P5GKP5_PENCR</name>
<feature type="compositionally biased region" description="Polar residues" evidence="1">
    <location>
        <begin position="717"/>
        <end position="727"/>
    </location>
</feature>
<feature type="compositionally biased region" description="Basic and acidic residues" evidence="1">
    <location>
        <begin position="820"/>
        <end position="835"/>
    </location>
</feature>
<dbReference type="InterPro" id="IPR012340">
    <property type="entry name" value="NA-bd_OB-fold"/>
</dbReference>
<dbReference type="SMART" id="SM00976">
    <property type="entry name" value="Telo_bind"/>
    <property type="match status" value="1"/>
</dbReference>
<feature type="compositionally biased region" description="Basic residues" evidence="1">
    <location>
        <begin position="1447"/>
        <end position="1458"/>
    </location>
</feature>
<evidence type="ECO:0000313" key="4">
    <source>
        <dbReference type="Proteomes" id="UP000701341"/>
    </source>
</evidence>
<dbReference type="Proteomes" id="UP000701341">
    <property type="component" value="Unassembled WGS sequence"/>
</dbReference>
<protein>
    <recommendedName>
        <fullName evidence="2">Telomeric single stranded DNA binding POT1/Cdc13 domain-containing protein</fullName>
    </recommendedName>
</protein>
<feature type="compositionally biased region" description="Acidic residues" evidence="1">
    <location>
        <begin position="264"/>
        <end position="275"/>
    </location>
</feature>
<dbReference type="CDD" id="cd04497">
    <property type="entry name" value="hPOT1_OB1_like"/>
    <property type="match status" value="1"/>
</dbReference>
<feature type="domain" description="Telomeric single stranded DNA binding POT1/Cdc13" evidence="2">
    <location>
        <begin position="1272"/>
        <end position="1404"/>
    </location>
</feature>
<dbReference type="GO" id="GO:0003677">
    <property type="term" value="F:DNA binding"/>
    <property type="evidence" value="ECO:0007669"/>
    <property type="project" value="InterPro"/>
</dbReference>
<dbReference type="EMBL" id="JAAOZQ010000062">
    <property type="protein sequence ID" value="KAF7521488.1"/>
    <property type="molecule type" value="Genomic_DNA"/>
</dbReference>
<feature type="region of interest" description="Disordered" evidence="1">
    <location>
        <begin position="1208"/>
        <end position="1265"/>
    </location>
</feature>
<organism evidence="3 4">
    <name type="scientific">Penicillium crustosum</name>
    <name type="common">Blue mold fungus</name>
    <dbReference type="NCBI Taxonomy" id="36656"/>
    <lineage>
        <taxon>Eukaryota</taxon>
        <taxon>Fungi</taxon>
        <taxon>Dikarya</taxon>
        <taxon>Ascomycota</taxon>
        <taxon>Pezizomycotina</taxon>
        <taxon>Eurotiomycetes</taxon>
        <taxon>Eurotiomycetidae</taxon>
        <taxon>Eurotiales</taxon>
        <taxon>Aspergillaceae</taxon>
        <taxon>Penicillium</taxon>
    </lineage>
</organism>
<evidence type="ECO:0000259" key="2">
    <source>
        <dbReference type="SMART" id="SM00976"/>
    </source>
</evidence>
<feature type="compositionally biased region" description="Acidic residues" evidence="1">
    <location>
        <begin position="1010"/>
        <end position="1031"/>
    </location>
</feature>
<gene>
    <name evidence="3" type="ORF">PCG10_008266</name>
</gene>
<dbReference type="SUPFAM" id="SSF50249">
    <property type="entry name" value="Nucleic acid-binding proteins"/>
    <property type="match status" value="1"/>
</dbReference>
<feature type="compositionally biased region" description="Polar residues" evidence="1">
    <location>
        <begin position="607"/>
        <end position="619"/>
    </location>
</feature>
<dbReference type="GO" id="GO:0000723">
    <property type="term" value="P:telomere maintenance"/>
    <property type="evidence" value="ECO:0007669"/>
    <property type="project" value="InterPro"/>
</dbReference>
<feature type="compositionally biased region" description="Acidic residues" evidence="1">
    <location>
        <begin position="939"/>
        <end position="948"/>
    </location>
</feature>
<reference evidence="3" key="1">
    <citation type="submission" date="2020-02" db="EMBL/GenBank/DDBJ databases">
        <authorList>
            <person name="Lichtner F.J."/>
        </authorList>
    </citation>
    <scope>NUCLEOTIDE SEQUENCE</scope>
    <source>
        <strain evidence="3">G10</strain>
    </source>
</reference>
<proteinExistence type="predicted"/>
<feature type="compositionally biased region" description="Polar residues" evidence="1">
    <location>
        <begin position="1473"/>
        <end position="1482"/>
    </location>
</feature>
<feature type="compositionally biased region" description="Basic and acidic residues" evidence="1">
    <location>
        <begin position="1065"/>
        <end position="1078"/>
    </location>
</feature>
<evidence type="ECO:0000313" key="3">
    <source>
        <dbReference type="EMBL" id="KAF7521488.1"/>
    </source>
</evidence>
<accession>A0A9P5GKP5</accession>
<feature type="compositionally biased region" description="Acidic residues" evidence="1">
    <location>
        <begin position="861"/>
        <end position="879"/>
    </location>
</feature>
<dbReference type="Pfam" id="PF02765">
    <property type="entry name" value="POT1"/>
    <property type="match status" value="1"/>
</dbReference>
<dbReference type="InterPro" id="IPR011564">
    <property type="entry name" value="Telomer_end-bd_POT1/Cdc13"/>
</dbReference>
<feature type="region of interest" description="Disordered" evidence="1">
    <location>
        <begin position="1113"/>
        <end position="1137"/>
    </location>
</feature>
<sequence length="1494" mass="164124">MNAIEQSPEQLPAPNALAHLTRVPIAQLSPDIEQVAEKSFLAAVALVWPYSSSTKSVSLLLAEPDFRLRGAKGQIKATFHGRVAEKVAESHIGIGDTVCLALKDVKFVSNDSVQQTPGRSVAWDAHWENGVFLEIYRSSQPPLIISVEPQVTAPHETELAPPTTPSGKSINPELNLPSSARLWGSPVFLESARTSFGGTIRPTFHAFAEEDGFVPGKGRKRPRYSLHREDWRVINEPESPHGQEAPVDWEQALIQSIDQELDEADLASEPSDEPMPDTAQAPTFTADAPQNPLPVFVKPSLELTGGILERPSGESSALTHEQFDKDGTPFHLPTDTPQIRPIPSPGLPIPSPLVSNHVGSSGYPLPWTAAPTQSQENRSVPVEMGTIATPETSSIETPQTSAIDPIHTETVERVDPDVEAIQQEHVLDAGFGFRDDSASYPNVEGLPEKQGVGIIHSEVIEESDVDANVIINTTGDENQTSNEAEQKHTVDINHDHPAPLSGSAVESDDSHDVSGESTVAQVDMGTENPADEAQASDETNDERLIDVSGLWRDASASPSRLGEGLEDESLESSQGIDGSDIAEADLGIENVRHNVGSHEEHSEPEPQSINYPQSPTTFDQDAIDALERMITARDEEVERKRDIEDEKEMDYGIDRSPSQGYSEENHGMAKDEEAYYAESVDNYDSQDEYENEDYPCDPRLESRLDQDDFSGEESEQEQNLPSQTGTQEVIVLDSDSDDEPASNYPVASTSQSTEREDHSHRFESGYPDVSPATAEFATGVQQYPEPWYVGGEDGYDRAEEEDSDIDERQESEEDDGSGDGEERQYNQQDDRVHESDMEDDEPTPDHYETAHPSEVASPNLEQDEDKEMDDAELIEEADNDEHHSAATVGAEKSEEREYDEQDDRVHESDMDDDESTPDHYETPHPSEVVLPSPAQNEDKETEEAELIEEADHDKSYTAVNLDAEQREESEYNEEDDRAHESDIDDDESTRDHYETDHPSEVVSPNPPNPEQDEDREMEDAGLAEEADDEEYHDAAITDVEMDVPIDQNSDEGQPGNVDPNLLEMPESHHEASFSEVESHAGQYLPVDGQSDLLIPSSAGDAMADFLLKHEHEPTVEGPEGPEALGGRVSPSIGPSFEHQLLTPDLTQENASTRELVRDIELETSFTIEENDATAGLDRISHLVGSSESNQDDGLEAEPIKDIQREMHVDGHDDSMPPSKLAEAAEPPATPEPSRSLEVVIGAESPKTPAAPAEQPPGPDRNASGLRSKLSYFAPLATLIDHYNALVDTISIVHEASPITRAKSGSKDWFVTIQLTDPSMAGTTLRAQIFRRHKASMPSLAEGSAILLRDFKVRSLDHTVMLVSVDSSAWAVFDGSGPDAETNGPPVEYDAQERAYASGLRRWYYEVGSDRVADHMLQAAIESDSQERDMTPSSQVPSESGSPDSRRGSQRKRKSNRRVTIHELRDGTRYTEVGSPNSGSSSVHELRDGTLYANI</sequence>
<feature type="compositionally biased region" description="Acidic residues" evidence="1">
    <location>
        <begin position="707"/>
        <end position="716"/>
    </location>
</feature>
<feature type="compositionally biased region" description="Acidic residues" evidence="1">
    <location>
        <begin position="684"/>
        <end position="695"/>
    </location>
</feature>
<dbReference type="OrthoDB" id="5363079at2759"/>
<keyword evidence="4" id="KW-1185">Reference proteome</keyword>